<dbReference type="EMBL" id="FXTI01000003">
    <property type="protein sequence ID" value="SMO54705.1"/>
    <property type="molecule type" value="Genomic_DNA"/>
</dbReference>
<protein>
    <submittedName>
        <fullName evidence="1">Uncharacterized protein</fullName>
    </submittedName>
</protein>
<sequence>MMWFLFGLLIALVTIIVLISLGVHIIEARRLYPGKIRKRRLR</sequence>
<reference evidence="1 2" key="1">
    <citation type="submission" date="2017-05" db="EMBL/GenBank/DDBJ databases">
        <authorList>
            <person name="Varghese N."/>
            <person name="Submissions S."/>
        </authorList>
    </citation>
    <scope>NUCLEOTIDE SEQUENCE [LARGE SCALE GENOMIC DNA]</scope>
    <source>
        <strain evidence="1 2">DSM 45474</strain>
    </source>
</reference>
<name>A0A521C5R9_9BACL</name>
<accession>A0A521C5R9</accession>
<dbReference type="AlphaFoldDB" id="A0A521C5R9"/>
<dbReference type="Proteomes" id="UP000315636">
    <property type="component" value="Unassembled WGS sequence"/>
</dbReference>
<gene>
    <name evidence="1" type="ORF">SAMN06264849_103143</name>
</gene>
<proteinExistence type="predicted"/>
<organism evidence="1 2">
    <name type="scientific">Melghirimyces algeriensis</name>
    <dbReference type="NCBI Taxonomy" id="910412"/>
    <lineage>
        <taxon>Bacteria</taxon>
        <taxon>Bacillati</taxon>
        <taxon>Bacillota</taxon>
        <taxon>Bacilli</taxon>
        <taxon>Bacillales</taxon>
        <taxon>Thermoactinomycetaceae</taxon>
        <taxon>Melghirimyces</taxon>
    </lineage>
</organism>
<evidence type="ECO:0000313" key="2">
    <source>
        <dbReference type="Proteomes" id="UP000315636"/>
    </source>
</evidence>
<evidence type="ECO:0000313" key="1">
    <source>
        <dbReference type="EMBL" id="SMO54705.1"/>
    </source>
</evidence>
<keyword evidence="2" id="KW-1185">Reference proteome</keyword>